<dbReference type="Pfam" id="PF00069">
    <property type="entry name" value="Pkinase"/>
    <property type="match status" value="1"/>
</dbReference>
<feature type="domain" description="FHA" evidence="10">
    <location>
        <begin position="110"/>
        <end position="163"/>
    </location>
</feature>
<dbReference type="PANTHER" id="PTHR24348">
    <property type="entry name" value="SERINE/THREONINE-PROTEIN KINASE UNC-51-RELATED"/>
    <property type="match status" value="1"/>
</dbReference>
<dbReference type="SMART" id="SM00240">
    <property type="entry name" value="FHA"/>
    <property type="match status" value="1"/>
</dbReference>
<dbReference type="SMART" id="SM00220">
    <property type="entry name" value="S_TKc"/>
    <property type="match status" value="1"/>
</dbReference>
<evidence type="ECO:0000259" key="11">
    <source>
        <dbReference type="PROSITE" id="PS50011"/>
    </source>
</evidence>
<dbReference type="PROSITE" id="PS50006">
    <property type="entry name" value="FHA_DOMAIN"/>
    <property type="match status" value="1"/>
</dbReference>
<feature type="region of interest" description="Disordered" evidence="9">
    <location>
        <begin position="748"/>
        <end position="783"/>
    </location>
</feature>
<dbReference type="InterPro" id="IPR045269">
    <property type="entry name" value="Atg1-like"/>
</dbReference>
<dbReference type="InterPro" id="IPR000719">
    <property type="entry name" value="Prot_kinase_dom"/>
</dbReference>
<evidence type="ECO:0000256" key="4">
    <source>
        <dbReference type="ARBA" id="ARBA00022741"/>
    </source>
</evidence>
<dbReference type="Gene3D" id="2.60.200.20">
    <property type="match status" value="1"/>
</dbReference>
<evidence type="ECO:0000256" key="6">
    <source>
        <dbReference type="ARBA" id="ARBA00023006"/>
    </source>
</evidence>
<dbReference type="GO" id="GO:0006914">
    <property type="term" value="P:autophagy"/>
    <property type="evidence" value="ECO:0007669"/>
    <property type="project" value="UniProtKB-KW"/>
</dbReference>
<dbReference type="GO" id="GO:0005524">
    <property type="term" value="F:ATP binding"/>
    <property type="evidence" value="ECO:0007669"/>
    <property type="project" value="UniProtKB-UniRule"/>
</dbReference>
<feature type="region of interest" description="Disordered" evidence="9">
    <location>
        <begin position="668"/>
        <end position="701"/>
    </location>
</feature>
<evidence type="ECO:0000313" key="12">
    <source>
        <dbReference type="EMBL" id="KAH7359213.1"/>
    </source>
</evidence>
<sequence length="1179" mass="131511">MEGDGSQPTQATQRALDPRRVGQQNSGFSDEEISDIVCILYPYSSSARREVSRIARADHQHVVGTEDAVAIEPDYSLEDDASNFQAPQPMGDYAIILRLSASVKNKLQGFQFGRNAAKCDVYFVEDPKKRLSNVHFRIYVNDYGIVMLEDQSTNGTFVDNQLLRAKNPNPQHKLNTRRQLTHGSKIKVLMHDETEDLIFLVRIPRREGEHNLRYMENVDAYRDRVRLAGGGALDETIVTTPGGHPDLFSTPRAKTGTPTARQVRLAPSAGSHDTTRYQTEWRGSEKYIKVSQIGKGAFAVVHKVTSRYDGKPYAAKELEKRRFVKNGILDQKVENEMKIMQRVTHPNIVQYIDHFDWENRLLIIIMELVTGGDLGRLVSERGALPELIGQAMASQMLGALQYLHEKNITHRDVKPDNILVSSISPFNVKLTDFGLSKMVDTEQTFLRTFCGTLLYCAPEVYNEYAEYDDNGFRQPRKARRPPPGQRYDHAVDIWSLGGVIFYALTTKPPYPVKSGISYSELLHQIMTTDLNVRPLVERDTSPAAIDFLRSMLNRRPEHRARIEELAMHPWMGGPGIDEEESVDEIIQGVSVSASQMSLQESQSKSQPQPSQQLVLDPEMDAIVDDFIMEDSPEYDETFGKAGTAPPRLFGEVNVSAVGSSGVIPEDRLNISLPGQSRSDSAETEIRNSIDDSGRPSTDVSGGGVDLFASVVDAQSTDQLQSLVHNVQSQSLGGSVSAIHDEKSRALGVPSVDGSYFTTSKRKPIDTSDEFDSQDRKQQPTVKRLRSEGNIEAMVDHAAEEETALLASMQLIQRRPSGRQIDGPQDKRAFWENQDISTWHLDYPEMRELQLQMFQATAKARGESFGPGKTPLWELAMKHFPPTQDSPQPGLAETVGQFGATTHRSVAMLDIPSTALEAPEEDAESLADTLPPDTQNIVVPKGGGRPAYGLLESTADSVLRGISLPVTEALTSWGRHPENTAVHPLKDDTKVPKFALRILQWREGAEPWVHHLSKQPKPWERDGDADKYHFYLSTRATMGVYVQGLHVQPSKQGATPNWVRLQHGDEIVVWGAMVTPDKAKLAFNCFWGGSRKARQGSPALESRHVALALEEAYMRTERRHKKQTERDAKSEAAAADIQKRKIRFAAELARTDAFEQHILDARDIMARRASSTPAASSRSS</sequence>
<feature type="compositionally biased region" description="Basic and acidic residues" evidence="9">
    <location>
        <begin position="679"/>
        <end position="693"/>
    </location>
</feature>
<feature type="compositionally biased region" description="Polar residues" evidence="9">
    <location>
        <begin position="1"/>
        <end position="13"/>
    </location>
</feature>
<evidence type="ECO:0000256" key="3">
    <source>
        <dbReference type="ARBA" id="ARBA00022448"/>
    </source>
</evidence>
<dbReference type="InterPro" id="IPR008271">
    <property type="entry name" value="Ser/Thr_kinase_AS"/>
</dbReference>
<keyword evidence="13" id="KW-1185">Reference proteome</keyword>
<evidence type="ECO:0000256" key="2">
    <source>
        <dbReference type="ARBA" id="ARBA00005575"/>
    </source>
</evidence>
<keyword evidence="5 8" id="KW-0067">ATP-binding</keyword>
<accession>A0A8K0TGN9</accession>
<feature type="compositionally biased region" description="Low complexity" evidence="9">
    <location>
        <begin position="597"/>
        <end position="612"/>
    </location>
</feature>
<dbReference type="PROSITE" id="PS50011">
    <property type="entry name" value="PROTEIN_KINASE_DOM"/>
    <property type="match status" value="1"/>
</dbReference>
<name>A0A8K0TGN9_9PEZI</name>
<dbReference type="InterPro" id="IPR000253">
    <property type="entry name" value="FHA_dom"/>
</dbReference>
<gene>
    <name evidence="12" type="ORF">B0T11DRAFT_113209</name>
</gene>
<organism evidence="12 13">
    <name type="scientific">Plectosphaerella cucumerina</name>
    <dbReference type="NCBI Taxonomy" id="40658"/>
    <lineage>
        <taxon>Eukaryota</taxon>
        <taxon>Fungi</taxon>
        <taxon>Dikarya</taxon>
        <taxon>Ascomycota</taxon>
        <taxon>Pezizomycotina</taxon>
        <taxon>Sordariomycetes</taxon>
        <taxon>Hypocreomycetidae</taxon>
        <taxon>Glomerellales</taxon>
        <taxon>Plectosphaerellaceae</taxon>
        <taxon>Plectosphaerella</taxon>
    </lineage>
</organism>
<dbReference type="GO" id="GO:0034045">
    <property type="term" value="C:phagophore assembly site membrane"/>
    <property type="evidence" value="ECO:0007669"/>
    <property type="project" value="UniProtKB-SubCell"/>
</dbReference>
<dbReference type="EMBL" id="JAGPXD010000004">
    <property type="protein sequence ID" value="KAH7359213.1"/>
    <property type="molecule type" value="Genomic_DNA"/>
</dbReference>
<feature type="region of interest" description="Disordered" evidence="9">
    <location>
        <begin position="1"/>
        <end position="27"/>
    </location>
</feature>
<dbReference type="PROSITE" id="PS00108">
    <property type="entry name" value="PROTEIN_KINASE_ST"/>
    <property type="match status" value="1"/>
</dbReference>
<keyword evidence="4 8" id="KW-0547">Nucleotide-binding</keyword>
<evidence type="ECO:0000256" key="7">
    <source>
        <dbReference type="ARBA" id="ARBA00030237"/>
    </source>
</evidence>
<dbReference type="Gene3D" id="1.10.510.10">
    <property type="entry name" value="Transferase(Phosphotransferase) domain 1"/>
    <property type="match status" value="1"/>
</dbReference>
<evidence type="ECO:0000256" key="5">
    <source>
        <dbReference type="ARBA" id="ARBA00022840"/>
    </source>
</evidence>
<feature type="domain" description="Protein kinase" evidence="11">
    <location>
        <begin position="287"/>
        <end position="571"/>
    </location>
</feature>
<feature type="binding site" evidence="8">
    <location>
        <position position="316"/>
    </location>
    <ligand>
        <name>ATP</name>
        <dbReference type="ChEBI" id="CHEBI:30616"/>
    </ligand>
</feature>
<dbReference type="SUPFAM" id="SSF56112">
    <property type="entry name" value="Protein kinase-like (PK-like)"/>
    <property type="match status" value="1"/>
</dbReference>
<comment type="similarity">
    <text evidence="2">Belongs to the protein kinase superfamily. CAMK Ser/Thr protein kinase family. CHEK2 subfamily.</text>
</comment>
<keyword evidence="3" id="KW-0813">Transport</keyword>
<keyword evidence="6" id="KW-0072">Autophagy</keyword>
<evidence type="ECO:0000256" key="1">
    <source>
        <dbReference type="ARBA" id="ARBA00004623"/>
    </source>
</evidence>
<comment type="subcellular location">
    <subcellularLocation>
        <location evidence="1">Preautophagosomal structure membrane</location>
        <topology evidence="1">Peripheral membrane protein</topology>
    </subcellularLocation>
</comment>
<dbReference type="FunFam" id="3.30.200.20:FF:000470">
    <property type="entry name" value="Serine/threonine-protein kinase RAD53"/>
    <property type="match status" value="1"/>
</dbReference>
<dbReference type="AlphaFoldDB" id="A0A8K0TGN9"/>
<dbReference type="InterPro" id="IPR011009">
    <property type="entry name" value="Kinase-like_dom_sf"/>
</dbReference>
<dbReference type="GO" id="GO:0010506">
    <property type="term" value="P:regulation of autophagy"/>
    <property type="evidence" value="ECO:0007669"/>
    <property type="project" value="InterPro"/>
</dbReference>
<dbReference type="SUPFAM" id="SSF49879">
    <property type="entry name" value="SMAD/FHA domain"/>
    <property type="match status" value="1"/>
</dbReference>
<dbReference type="PROSITE" id="PS00107">
    <property type="entry name" value="PROTEIN_KINASE_ATP"/>
    <property type="match status" value="1"/>
</dbReference>
<feature type="region of interest" description="Disordered" evidence="9">
    <location>
        <begin position="593"/>
        <end position="612"/>
    </location>
</feature>
<dbReference type="Proteomes" id="UP000813385">
    <property type="component" value="Unassembled WGS sequence"/>
</dbReference>
<evidence type="ECO:0000256" key="9">
    <source>
        <dbReference type="SAM" id="MobiDB-lite"/>
    </source>
</evidence>
<dbReference type="OrthoDB" id="504170at2759"/>
<comment type="caution">
    <text evidence="12">The sequence shown here is derived from an EMBL/GenBank/DDBJ whole genome shotgun (WGS) entry which is preliminary data.</text>
</comment>
<dbReference type="InterPro" id="IPR008984">
    <property type="entry name" value="SMAD_FHA_dom_sf"/>
</dbReference>
<protein>
    <recommendedName>
        <fullName evidence="7">Autophagy-related protein 1</fullName>
    </recommendedName>
</protein>
<reference evidence="12" key="1">
    <citation type="journal article" date="2021" name="Nat. Commun.">
        <title>Genetic determinants of endophytism in the Arabidopsis root mycobiome.</title>
        <authorList>
            <person name="Mesny F."/>
            <person name="Miyauchi S."/>
            <person name="Thiergart T."/>
            <person name="Pickel B."/>
            <person name="Atanasova L."/>
            <person name="Karlsson M."/>
            <person name="Huettel B."/>
            <person name="Barry K.W."/>
            <person name="Haridas S."/>
            <person name="Chen C."/>
            <person name="Bauer D."/>
            <person name="Andreopoulos W."/>
            <person name="Pangilinan J."/>
            <person name="LaButti K."/>
            <person name="Riley R."/>
            <person name="Lipzen A."/>
            <person name="Clum A."/>
            <person name="Drula E."/>
            <person name="Henrissat B."/>
            <person name="Kohler A."/>
            <person name="Grigoriev I.V."/>
            <person name="Martin F.M."/>
            <person name="Hacquard S."/>
        </authorList>
    </citation>
    <scope>NUCLEOTIDE SEQUENCE</scope>
    <source>
        <strain evidence="12">MPI-CAGE-AT-0016</strain>
    </source>
</reference>
<evidence type="ECO:0000313" key="13">
    <source>
        <dbReference type="Proteomes" id="UP000813385"/>
    </source>
</evidence>
<proteinExistence type="inferred from homology"/>
<evidence type="ECO:0000259" key="10">
    <source>
        <dbReference type="PROSITE" id="PS50006"/>
    </source>
</evidence>
<dbReference type="GO" id="GO:0004674">
    <property type="term" value="F:protein serine/threonine kinase activity"/>
    <property type="evidence" value="ECO:0007669"/>
    <property type="project" value="InterPro"/>
</dbReference>
<dbReference type="InterPro" id="IPR017441">
    <property type="entry name" value="Protein_kinase_ATP_BS"/>
</dbReference>
<dbReference type="Pfam" id="PF00498">
    <property type="entry name" value="FHA"/>
    <property type="match status" value="1"/>
</dbReference>
<evidence type="ECO:0000256" key="8">
    <source>
        <dbReference type="PROSITE-ProRule" id="PRU10141"/>
    </source>
</evidence>